<proteinExistence type="predicted"/>
<dbReference type="GO" id="GO:0042254">
    <property type="term" value="P:ribosome biogenesis"/>
    <property type="evidence" value="ECO:0007669"/>
    <property type="project" value="TreeGrafter"/>
</dbReference>
<dbReference type="RefSeq" id="XP_007673457.1">
    <property type="nucleotide sequence ID" value="XM_007675267.1"/>
</dbReference>
<protein>
    <recommendedName>
        <fullName evidence="1">Nucleolar 27S pre-rRNA processing Urb2/Npa2 C-terminal domain-containing protein</fullName>
    </recommendedName>
</protein>
<organism evidence="2 3">
    <name type="scientific">Baudoinia panamericana (strain UAMH 10762)</name>
    <name type="common">Angels' share fungus</name>
    <name type="synonym">Baudoinia compniacensis (strain UAMH 10762)</name>
    <dbReference type="NCBI Taxonomy" id="717646"/>
    <lineage>
        <taxon>Eukaryota</taxon>
        <taxon>Fungi</taxon>
        <taxon>Dikarya</taxon>
        <taxon>Ascomycota</taxon>
        <taxon>Pezizomycotina</taxon>
        <taxon>Dothideomycetes</taxon>
        <taxon>Dothideomycetidae</taxon>
        <taxon>Mycosphaerellales</taxon>
        <taxon>Teratosphaeriaceae</taxon>
        <taxon>Baudoinia</taxon>
    </lineage>
</organism>
<dbReference type="InterPro" id="IPR018849">
    <property type="entry name" value="Urb2/Npa2_C"/>
</dbReference>
<sequence length="1337" mass="147509">MAPSEGTMKGQSSLHRLKALDQLPNVQSRLDEARSLCTHTARADMILRWTVEKVKSDEDYRSCVSTWNLFAATCRLLPLERLAAILASADFLRLASTAINAETTSFEVVSAIADCMNLLHALSQDPSGAPLRALLTADGANAVTFTGHWYAACARVLQSCDRADLESRCGALLNSAFSVWNLRRRSPAEDELFAKQCLVPCTAVLAALPASTARPKRKRGTNSTFPMGDTRQTLESMLARHVFLPARDVFFDAQSAHDHNPRDGNSGNSVLDLPQRLQAFSGAITSKQLSPGTAPALLGIALRCIPMTTQKQRVRERPWVEAIFAALLDCVVLNGEPVGDNTLVDMLVVVGNKASLSVDTLSHLITRYGSCGANSDRMAQLDFFAQIVRLDPNVFVRPQMASWLFEVVEAAGKHLVSSAEEQVADSRALRDQLRDSILTPVMEAFARNRKLPAFIERWHQTLLELPLSQKCSIWLELRQPLSFLIEANMTGDSVTELVSHYRGALARNADYSYTGHTASMIVLQGLLGGVRDAELLDELHSHLHTLYGALMSLADQAKNLRGYWTFVITVFERWWPSYLALNRDPASLASLADQVVGSNAVRVGTSYLDSLDLQKDEDSSILDVETAEAVQFLCCVAHHLSDLDMEESRLPFMKRVMKHVQRGDLEGIIRYPKCLDLFEIKAAFLFEPAARAVLDGQDVEVATESLRALTASIVDNGLTEMFVDLVLTGTASGEGDSADPQPMVLASAATVVKFRVLADVAPSIFSASHRQRVLDWLAYPKLDVWGSSHAPQQRLALMVRLLKLPCPNARMLIDAKALWQLKDKSRDTGPSSESCRKADVNESTASMLEQVANAIFLRVRHDLSRDMARSVMRAHWQNANAFVTTLQLEPSFDGMLDGVATVKALLSSADNANSDDGTDADLKANTLNSWISTLSDHVERAGKPPMQSATILASLDALAHLPNSSLTSTLFEESAETARLVRIIKGVLDSAQQSLHDQRDETVQQTIAVRCFELICRFRLHPGINEHQPSSLALQLLETGLTAREHAATLTAFSNFSVTANAQDRSDLLQKVLPANATPSPQQMLLAKVLLSTLGKDDLNNKEAASPQRILERILRVTRETTELLTIRRACACVSMILKEKLFMVNQYTIEMTLDLWQAFEQSHDHDALRLLYLDFCRIFTVLLQQHRSRLRDRMHMVIVLLQALLTRLFRIKAKGSIIAGLSPRHAGVLARIVQSLCNPPLLRGNAKGSDLVDQARKAQAHVGQYVPLLLHHYCVQILAGTLAEGVREALLPGLWAVIKAVEVSDTDGMRSLSAAMNNSERAVLRSLYEDYKLFGK</sequence>
<dbReference type="KEGG" id="bcom:BAUCODRAFT_22532"/>
<accession>M2MR08</accession>
<dbReference type="GO" id="GO:0005730">
    <property type="term" value="C:nucleolus"/>
    <property type="evidence" value="ECO:0007669"/>
    <property type="project" value="TreeGrafter"/>
</dbReference>
<name>M2MR08_BAUPA</name>
<dbReference type="GeneID" id="19109902"/>
<gene>
    <name evidence="2" type="ORF">BAUCODRAFT_22532</name>
</gene>
<dbReference type="PANTHER" id="PTHR15682">
    <property type="entry name" value="UNHEALTHY RIBOSOME BIOGENESIS PROTEIN 2 HOMOLOG"/>
    <property type="match status" value="1"/>
</dbReference>
<feature type="domain" description="Nucleolar 27S pre-rRNA processing Urb2/Npa2 C-terminal" evidence="1">
    <location>
        <begin position="1129"/>
        <end position="1337"/>
    </location>
</feature>
<dbReference type="STRING" id="717646.M2MR08"/>
<reference evidence="2 3" key="1">
    <citation type="journal article" date="2012" name="PLoS Pathog.">
        <title>Diverse lifestyles and strategies of plant pathogenesis encoded in the genomes of eighteen Dothideomycetes fungi.</title>
        <authorList>
            <person name="Ohm R.A."/>
            <person name="Feau N."/>
            <person name="Henrissat B."/>
            <person name="Schoch C.L."/>
            <person name="Horwitz B.A."/>
            <person name="Barry K.W."/>
            <person name="Condon B.J."/>
            <person name="Copeland A.C."/>
            <person name="Dhillon B."/>
            <person name="Glaser F."/>
            <person name="Hesse C.N."/>
            <person name="Kosti I."/>
            <person name="LaButti K."/>
            <person name="Lindquist E.A."/>
            <person name="Lucas S."/>
            <person name="Salamov A.A."/>
            <person name="Bradshaw R.E."/>
            <person name="Ciuffetti L."/>
            <person name="Hamelin R.C."/>
            <person name="Kema G.H.J."/>
            <person name="Lawrence C."/>
            <person name="Scott J.A."/>
            <person name="Spatafora J.W."/>
            <person name="Turgeon B.G."/>
            <person name="de Wit P.J.G.M."/>
            <person name="Zhong S."/>
            <person name="Goodwin S.B."/>
            <person name="Grigoriev I.V."/>
        </authorList>
    </citation>
    <scope>NUCLEOTIDE SEQUENCE [LARGE SCALE GENOMIC DNA]</scope>
    <source>
        <strain evidence="2 3">UAMH 10762</strain>
    </source>
</reference>
<dbReference type="Pfam" id="PF10441">
    <property type="entry name" value="Urb2"/>
    <property type="match status" value="1"/>
</dbReference>
<dbReference type="PANTHER" id="PTHR15682:SF2">
    <property type="entry name" value="UNHEALTHY RIBOSOME BIOGENESIS PROTEIN 2 HOMOLOG"/>
    <property type="match status" value="1"/>
</dbReference>
<keyword evidence="3" id="KW-1185">Reference proteome</keyword>
<dbReference type="HOGENOM" id="CLU_005258_0_0_1"/>
<dbReference type="SUPFAM" id="SSF48371">
    <property type="entry name" value="ARM repeat"/>
    <property type="match status" value="1"/>
</dbReference>
<dbReference type="eggNOG" id="ENOG502QTEB">
    <property type="taxonomic scope" value="Eukaryota"/>
</dbReference>
<dbReference type="OrthoDB" id="160374at2759"/>
<evidence type="ECO:0000259" key="1">
    <source>
        <dbReference type="Pfam" id="PF10441"/>
    </source>
</evidence>
<evidence type="ECO:0000313" key="2">
    <source>
        <dbReference type="EMBL" id="EMC99276.1"/>
    </source>
</evidence>
<dbReference type="InterPro" id="IPR016024">
    <property type="entry name" value="ARM-type_fold"/>
</dbReference>
<dbReference type="EMBL" id="KB445552">
    <property type="protein sequence ID" value="EMC99276.1"/>
    <property type="molecule type" value="Genomic_DNA"/>
</dbReference>
<dbReference type="Proteomes" id="UP000011761">
    <property type="component" value="Unassembled WGS sequence"/>
</dbReference>
<evidence type="ECO:0000313" key="3">
    <source>
        <dbReference type="Proteomes" id="UP000011761"/>
    </source>
</evidence>
<dbReference type="OMA" id="RRQTHEA"/>
<dbReference type="InterPro" id="IPR052609">
    <property type="entry name" value="Ribosome_Biogenesis_Reg"/>
</dbReference>